<evidence type="ECO:0000256" key="8">
    <source>
        <dbReference type="ARBA" id="ARBA00023211"/>
    </source>
</evidence>
<protein>
    <recommendedName>
        <fullName evidence="2">3'-phosphate/5'-hydroxy nucleic acid ligase</fullName>
        <ecNumber evidence="2">6.5.1.8</ecNumber>
    </recommendedName>
</protein>
<keyword evidence="5" id="KW-0547">Nucleotide-binding</keyword>
<evidence type="ECO:0000256" key="9">
    <source>
        <dbReference type="ARBA" id="ARBA00047746"/>
    </source>
</evidence>
<dbReference type="Gene3D" id="3.90.1860.10">
    <property type="entry name" value="tRNA-splicing ligase RtcB"/>
    <property type="match status" value="1"/>
</dbReference>
<comment type="cofactor">
    <cofactor evidence="1">
        <name>Mn(2+)</name>
        <dbReference type="ChEBI" id="CHEBI:29035"/>
    </cofactor>
</comment>
<keyword evidence="8" id="KW-0464">Manganese</keyword>
<keyword evidence="11" id="KW-1185">Reference proteome</keyword>
<evidence type="ECO:0000313" key="11">
    <source>
        <dbReference type="Proteomes" id="UP000199598"/>
    </source>
</evidence>
<dbReference type="InterPro" id="IPR001233">
    <property type="entry name" value="RtcB"/>
</dbReference>
<dbReference type="SUPFAM" id="SSF103365">
    <property type="entry name" value="Hypothetical protein PH1602"/>
    <property type="match status" value="1"/>
</dbReference>
<name>A0A1I3ZV62_9HYPH</name>
<keyword evidence="7" id="KW-0342">GTP-binding</keyword>
<reference evidence="10 11" key="1">
    <citation type="submission" date="2016-10" db="EMBL/GenBank/DDBJ databases">
        <authorList>
            <person name="Varghese N."/>
            <person name="Submissions S."/>
        </authorList>
    </citation>
    <scope>NUCLEOTIDE SEQUENCE [LARGE SCALE GENOMIC DNA]</scope>
    <source>
        <strain evidence="10 11">DSM 16392</strain>
    </source>
</reference>
<keyword evidence="3" id="KW-0436">Ligase</keyword>
<evidence type="ECO:0000256" key="4">
    <source>
        <dbReference type="ARBA" id="ARBA00022723"/>
    </source>
</evidence>
<evidence type="ECO:0000256" key="7">
    <source>
        <dbReference type="ARBA" id="ARBA00023134"/>
    </source>
</evidence>
<comment type="caution">
    <text evidence="10">The sequence shown here is derived from an EMBL/GenBank/DDBJ whole genome shotgun (WGS) entry which is preliminary data.</text>
</comment>
<keyword evidence="6" id="KW-0692">RNA repair</keyword>
<evidence type="ECO:0000256" key="3">
    <source>
        <dbReference type="ARBA" id="ARBA00022598"/>
    </source>
</evidence>
<sequence length="385" mass="41267">MGNLRLDCATRAASAPAPIHKFYGTSAWILGDAEVQLNKLAELEAVKQIAAFPDLHPGLVGVAILSDRVHPHMIGNDIGCGMTVFRTSLSAHKLKPQKLADRLRALQDHSDLEEGQAHLRAAGLPEDLAPHAIGTIGGGNHFCEVQVLAETPDPDLAAKAGIAKGDVLLFVHSGSRSFGAGIFDDYAALGPEGMSAQDERAHDYLKMHDLAVRWASLNRKVIAERAAASLRCDVELVVDSSHNLIESYGDAFLHRKGAAKADVDLVPLAGSRDAKSFLLKPTGNKPEALSSLAHGAGRKYDRASMHGRIAKQKSVRNALARTSYGGRVVCEDKQLLVEEAPQAYKNSEDVLSQLVEAELATCVGVMTPVVTFKTARGTDERKGKR</sequence>
<dbReference type="Pfam" id="PF01139">
    <property type="entry name" value="RtcB"/>
    <property type="match status" value="2"/>
</dbReference>
<dbReference type="InterPro" id="IPR017510">
    <property type="entry name" value="RtcB2"/>
</dbReference>
<dbReference type="RefSeq" id="WP_167550296.1">
    <property type="nucleotide sequence ID" value="NZ_FOSK01000005.1"/>
</dbReference>
<dbReference type="PANTHER" id="PTHR11118:SF1">
    <property type="entry name" value="RNA-SPLICING LIGASE RTCB HOMOLOG"/>
    <property type="match status" value="1"/>
</dbReference>
<proteinExistence type="predicted"/>
<evidence type="ECO:0000313" key="10">
    <source>
        <dbReference type="EMBL" id="SFK47985.1"/>
    </source>
</evidence>
<dbReference type="Proteomes" id="UP000199598">
    <property type="component" value="Unassembled WGS sequence"/>
</dbReference>
<evidence type="ECO:0000256" key="2">
    <source>
        <dbReference type="ARBA" id="ARBA00012726"/>
    </source>
</evidence>
<dbReference type="EC" id="6.5.1.8" evidence="2"/>
<evidence type="ECO:0000256" key="6">
    <source>
        <dbReference type="ARBA" id="ARBA00022800"/>
    </source>
</evidence>
<organism evidence="10 11">
    <name type="scientific">Pseudovibrio ascidiaceicola</name>
    <dbReference type="NCBI Taxonomy" id="285279"/>
    <lineage>
        <taxon>Bacteria</taxon>
        <taxon>Pseudomonadati</taxon>
        <taxon>Pseudomonadota</taxon>
        <taxon>Alphaproteobacteria</taxon>
        <taxon>Hyphomicrobiales</taxon>
        <taxon>Stappiaceae</taxon>
        <taxon>Pseudovibrio</taxon>
    </lineage>
</organism>
<keyword evidence="4" id="KW-0479">Metal-binding</keyword>
<dbReference type="InterPro" id="IPR036025">
    <property type="entry name" value="RtcB-like_sf"/>
</dbReference>
<evidence type="ECO:0000256" key="1">
    <source>
        <dbReference type="ARBA" id="ARBA00001936"/>
    </source>
</evidence>
<evidence type="ECO:0000256" key="5">
    <source>
        <dbReference type="ARBA" id="ARBA00022741"/>
    </source>
</evidence>
<gene>
    <name evidence="10" type="ORF">SAMN04488518_105307</name>
</gene>
<accession>A0A1I3ZV62</accession>
<dbReference type="EMBL" id="FOSK01000005">
    <property type="protein sequence ID" value="SFK47985.1"/>
    <property type="molecule type" value="Genomic_DNA"/>
</dbReference>
<dbReference type="NCBIfam" id="TIGR03073">
    <property type="entry name" value="release_rtcB"/>
    <property type="match status" value="1"/>
</dbReference>
<comment type="catalytic activity">
    <reaction evidence="9">
        <text>a 3'-end 3'-phospho-ribonucleotide-RNA + a 5'-end dephospho-ribonucleoside-RNA + GTP = a ribonucleotidyl-ribonucleotide-RNA + GMP + diphosphate</text>
        <dbReference type="Rhea" id="RHEA:68076"/>
        <dbReference type="Rhea" id="RHEA-COMP:10463"/>
        <dbReference type="Rhea" id="RHEA-COMP:13936"/>
        <dbReference type="Rhea" id="RHEA-COMP:17355"/>
        <dbReference type="ChEBI" id="CHEBI:33019"/>
        <dbReference type="ChEBI" id="CHEBI:37565"/>
        <dbReference type="ChEBI" id="CHEBI:58115"/>
        <dbReference type="ChEBI" id="CHEBI:83062"/>
        <dbReference type="ChEBI" id="CHEBI:138284"/>
        <dbReference type="ChEBI" id="CHEBI:173118"/>
        <dbReference type="EC" id="6.5.1.8"/>
    </reaction>
</comment>
<dbReference type="PANTHER" id="PTHR11118">
    <property type="entry name" value="RNA-SPLICING LIGASE RTCB HOMOLOG"/>
    <property type="match status" value="1"/>
</dbReference>